<dbReference type="InParanoid" id="D4H4P2"/>
<proteinExistence type="predicted"/>
<dbReference type="GO" id="GO:0015074">
    <property type="term" value="P:DNA integration"/>
    <property type="evidence" value="ECO:0007669"/>
    <property type="project" value="InterPro"/>
</dbReference>
<accession>D4H4P2</accession>
<dbReference type="PaxDb" id="522772-Dacet_0648"/>
<name>D4H4P2_DENA2</name>
<dbReference type="InterPro" id="IPR001584">
    <property type="entry name" value="Integrase_cat-core"/>
</dbReference>
<dbReference type="KEGG" id="dap:Dacet_0648"/>
<dbReference type="AlphaFoldDB" id="D4H4P2"/>
<dbReference type="GO" id="GO:0003677">
    <property type="term" value="F:DNA binding"/>
    <property type="evidence" value="ECO:0007669"/>
    <property type="project" value="InterPro"/>
</dbReference>
<feature type="coiled-coil region" evidence="1">
    <location>
        <begin position="56"/>
        <end position="83"/>
    </location>
</feature>
<dbReference type="EMBL" id="CP001968">
    <property type="protein sequence ID" value="ADD67436.1"/>
    <property type="molecule type" value="Genomic_DNA"/>
</dbReference>
<evidence type="ECO:0000313" key="3">
    <source>
        <dbReference type="EMBL" id="ADD67436.1"/>
    </source>
</evidence>
<keyword evidence="4" id="KW-1185">Reference proteome</keyword>
<dbReference type="InterPro" id="IPR048020">
    <property type="entry name" value="Transpos_IS3"/>
</dbReference>
<dbReference type="InterPro" id="IPR012337">
    <property type="entry name" value="RNaseH-like_sf"/>
</dbReference>
<dbReference type="InterPro" id="IPR036397">
    <property type="entry name" value="RNaseH_sf"/>
</dbReference>
<dbReference type="HOGENOM" id="CLU_027402_34_1_0"/>
<feature type="domain" description="Integrase catalytic" evidence="2">
    <location>
        <begin position="199"/>
        <end position="360"/>
    </location>
</feature>
<dbReference type="PROSITE" id="PS50994">
    <property type="entry name" value="INTEGRASE"/>
    <property type="match status" value="1"/>
</dbReference>
<organism evidence="3 4">
    <name type="scientific">Denitrovibrio acetiphilus (strain DSM 12809 / NBRC 114555 / N2460)</name>
    <dbReference type="NCBI Taxonomy" id="522772"/>
    <lineage>
        <taxon>Bacteria</taxon>
        <taxon>Pseudomonadati</taxon>
        <taxon>Deferribacterota</taxon>
        <taxon>Deferribacteres</taxon>
        <taxon>Deferribacterales</taxon>
        <taxon>Geovibrionaceae</taxon>
        <taxon>Denitrovibrio</taxon>
    </lineage>
</organism>
<sequence>MKKSRFTETQIISILNEADAGMLVKDICRKHGISDATYYNWKSKYGGMTASDLKKMKDMEQELSQLKKMYADLALENKAMKDLIEKKALRPQERRDVVTFLVNEHSLSISQSCRCAGLSRSAYYKPVVVNTDDILVINALNELVKKHSRWGFWKLFNVLRKKYPWNHKRVYRVYYQMKLNQKRRAKKRLPKRENNPLFVPELPNQVWSADFVSDSLYCGKRFRTFNIIDDCNREAVHIEIDTSLTSRRLISVFEKISLERELPKVLRCDNGPEFLGAEFVSWAEDAGMEIMYIQPGKPNQNAYIERFNRTYRTEVLDLYLFDNLDEVREVTYWWMIEYNEERPHDALEGMTPMEYMMKKQKTLV</sequence>
<dbReference type="InterPro" id="IPR025948">
    <property type="entry name" value="HTH-like_dom"/>
</dbReference>
<evidence type="ECO:0000256" key="1">
    <source>
        <dbReference type="SAM" id="Coils"/>
    </source>
</evidence>
<evidence type="ECO:0000259" key="2">
    <source>
        <dbReference type="PROSITE" id="PS50994"/>
    </source>
</evidence>
<dbReference type="SUPFAM" id="SSF46689">
    <property type="entry name" value="Homeodomain-like"/>
    <property type="match status" value="1"/>
</dbReference>
<dbReference type="InterPro" id="IPR002514">
    <property type="entry name" value="Transposase_8"/>
</dbReference>
<dbReference type="Pfam" id="PF13683">
    <property type="entry name" value="rve_3"/>
    <property type="match status" value="1"/>
</dbReference>
<gene>
    <name evidence="3" type="ordered locus">Dacet_0648</name>
</gene>
<dbReference type="PANTHER" id="PTHR47515">
    <property type="entry name" value="LOW CALCIUM RESPONSE LOCUS PROTEIN T"/>
    <property type="match status" value="1"/>
</dbReference>
<dbReference type="PANTHER" id="PTHR47515:SF2">
    <property type="entry name" value="INTEGRASE CORE DOMAIN PROTEIN"/>
    <property type="match status" value="1"/>
</dbReference>
<dbReference type="GO" id="GO:0006313">
    <property type="term" value="P:DNA transposition"/>
    <property type="evidence" value="ECO:0007669"/>
    <property type="project" value="InterPro"/>
</dbReference>
<dbReference type="eggNOG" id="COG2801">
    <property type="taxonomic scope" value="Bacteria"/>
</dbReference>
<dbReference type="NCBIfam" id="NF033516">
    <property type="entry name" value="transpos_IS3"/>
    <property type="match status" value="1"/>
</dbReference>
<dbReference type="Pfam" id="PF13276">
    <property type="entry name" value="HTH_21"/>
    <property type="match status" value="1"/>
</dbReference>
<dbReference type="Pfam" id="PF01527">
    <property type="entry name" value="HTH_Tnp_1"/>
    <property type="match status" value="1"/>
</dbReference>
<evidence type="ECO:0000313" key="4">
    <source>
        <dbReference type="Proteomes" id="UP000002012"/>
    </source>
</evidence>
<dbReference type="FunCoup" id="D4H4P2">
    <property type="interactions" value="2"/>
</dbReference>
<dbReference type="InterPro" id="IPR009057">
    <property type="entry name" value="Homeodomain-like_sf"/>
</dbReference>
<dbReference type="Proteomes" id="UP000002012">
    <property type="component" value="Chromosome"/>
</dbReference>
<dbReference type="Gene3D" id="3.30.420.10">
    <property type="entry name" value="Ribonuclease H-like superfamily/Ribonuclease H"/>
    <property type="match status" value="1"/>
</dbReference>
<protein>
    <submittedName>
        <fullName evidence="3">Transposase IS3/IS911 family protein</fullName>
    </submittedName>
</protein>
<reference evidence="3 4" key="1">
    <citation type="journal article" date="2010" name="Stand. Genomic Sci.">
        <title>Complete genome sequence of Denitrovibrio acetiphilus type strain (N2460).</title>
        <authorList>
            <person name="Kiss H."/>
            <person name="Lang E."/>
            <person name="Lapidus A."/>
            <person name="Copeland A."/>
            <person name="Nolan M."/>
            <person name="Glavina Del Rio T."/>
            <person name="Chen F."/>
            <person name="Lucas S."/>
            <person name="Tice H."/>
            <person name="Cheng J.F."/>
            <person name="Han C."/>
            <person name="Goodwin L."/>
            <person name="Pitluck S."/>
            <person name="Liolios K."/>
            <person name="Pati A."/>
            <person name="Ivanova N."/>
            <person name="Mavromatis K."/>
            <person name="Chen A."/>
            <person name="Palaniappan K."/>
            <person name="Land M."/>
            <person name="Hauser L."/>
            <person name="Chang Y.J."/>
            <person name="Jeffries C.D."/>
            <person name="Detter J.C."/>
            <person name="Brettin T."/>
            <person name="Spring S."/>
            <person name="Rohde M."/>
            <person name="Goker M."/>
            <person name="Woyke T."/>
            <person name="Bristow J."/>
            <person name="Eisen J.A."/>
            <person name="Markowitz V."/>
            <person name="Hugenholtz P."/>
            <person name="Kyrpides N.C."/>
            <person name="Klenk H.P."/>
        </authorList>
    </citation>
    <scope>NUCLEOTIDE SEQUENCE [LARGE SCALE GENOMIC DNA]</scope>
    <source>
        <strain evidence="4">DSM 12809 / NBRC 114555 / N2460</strain>
    </source>
</reference>
<dbReference type="eggNOG" id="COG2963">
    <property type="taxonomic scope" value="Bacteria"/>
</dbReference>
<dbReference type="GO" id="GO:0004803">
    <property type="term" value="F:transposase activity"/>
    <property type="evidence" value="ECO:0007669"/>
    <property type="project" value="InterPro"/>
</dbReference>
<dbReference type="SUPFAM" id="SSF53098">
    <property type="entry name" value="Ribonuclease H-like"/>
    <property type="match status" value="1"/>
</dbReference>
<keyword evidence="1" id="KW-0175">Coiled coil</keyword>